<accession>A0ABT4QAF5</accession>
<dbReference type="RefSeq" id="WP_269882349.1">
    <property type="nucleotide sequence ID" value="NZ_JAQAGZ010000009.1"/>
</dbReference>
<keyword evidence="1" id="KW-0472">Membrane</keyword>
<feature type="transmembrane region" description="Helical" evidence="1">
    <location>
        <begin position="429"/>
        <end position="448"/>
    </location>
</feature>
<feature type="transmembrane region" description="Helical" evidence="1">
    <location>
        <begin position="455"/>
        <end position="478"/>
    </location>
</feature>
<feature type="transmembrane region" description="Helical" evidence="1">
    <location>
        <begin position="376"/>
        <end position="399"/>
    </location>
</feature>
<keyword evidence="1" id="KW-0812">Transmembrane</keyword>
<sequence length="559" mass="60803">MNNRIATYSLVAGLTLVTIDVAAFVVPSLLFFAGLPMMKADFWITAALAAAMAWFASKKLAEDKPMTVFAVSLGLAAILFIAGFVICGYFFDLSYDGQSYHQEAIIHLAEGWNPVYDKELSPPTGQGIWINHYAKASEIAAATIYKATGLIEQSKVINLILIAASGLLSHAALLALRPQNRITAAVVAVLLALNPVSVYQSFTYYVDGLLGSLLLSMIALGVLIFKRQSWLLLTMYTAAMIMTMNIKFTAIGYAGVLTAGLLIALYMGEQFDRAKRLFRIAAIGGMVGVLIVGYNPYVTNTMRYGNPLYPLAGENAIDVVKNFTPRNLELMNRFEQVAAANFAVPRGNTTDKKPTQFQWPFMLSVKDLPTYAETDVAVAGFGPLFSGALLLSLAVLVLAFRRRTGLTLAAVGVIAVLAVSTFINPAAWWARYVPQLWMVPLICVWLAFSLKGYRMLQGVGTALALVIAVNALLVSGSFTTKQWAMSQELRAQLTQISASAQPVKADFTYSWSNRERLKAYGIEFKEESPLKCASDPVVLIKSGTSLCVNPNKGMQAKVE</sequence>
<organism evidence="2 3">
    <name type="scientific">Paenibacillus gyeongsangnamensis</name>
    <dbReference type="NCBI Taxonomy" id="3388067"/>
    <lineage>
        <taxon>Bacteria</taxon>
        <taxon>Bacillati</taxon>
        <taxon>Bacillota</taxon>
        <taxon>Bacilli</taxon>
        <taxon>Bacillales</taxon>
        <taxon>Paenibacillaceae</taxon>
        <taxon>Paenibacillus</taxon>
    </lineage>
</organism>
<feature type="transmembrane region" description="Helical" evidence="1">
    <location>
        <begin position="280"/>
        <end position="298"/>
    </location>
</feature>
<feature type="transmembrane region" description="Helical" evidence="1">
    <location>
        <begin position="156"/>
        <end position="176"/>
    </location>
</feature>
<evidence type="ECO:0000313" key="2">
    <source>
        <dbReference type="EMBL" id="MCZ8513826.1"/>
    </source>
</evidence>
<dbReference type="Proteomes" id="UP001527882">
    <property type="component" value="Unassembled WGS sequence"/>
</dbReference>
<evidence type="ECO:0008006" key="4">
    <source>
        <dbReference type="Google" id="ProtNLM"/>
    </source>
</evidence>
<gene>
    <name evidence="2" type="ORF">O9H85_15560</name>
</gene>
<feature type="transmembrane region" description="Helical" evidence="1">
    <location>
        <begin position="208"/>
        <end position="225"/>
    </location>
</feature>
<feature type="transmembrane region" description="Helical" evidence="1">
    <location>
        <begin position="252"/>
        <end position="268"/>
    </location>
</feature>
<reference evidence="2 3" key="1">
    <citation type="submission" date="2022-12" db="EMBL/GenBank/DDBJ databases">
        <title>Draft genome sequence of Paenibacillus sp. dW9.</title>
        <authorList>
            <person name="Choi E.-W."/>
            <person name="Kim D.-U."/>
        </authorList>
    </citation>
    <scope>NUCLEOTIDE SEQUENCE [LARGE SCALE GENOMIC DNA]</scope>
    <source>
        <strain evidence="3">dW9</strain>
    </source>
</reference>
<feature type="transmembrane region" description="Helical" evidence="1">
    <location>
        <begin position="40"/>
        <end position="56"/>
    </location>
</feature>
<proteinExistence type="predicted"/>
<evidence type="ECO:0000256" key="1">
    <source>
        <dbReference type="SAM" id="Phobius"/>
    </source>
</evidence>
<name>A0ABT4QAF5_9BACL</name>
<protein>
    <recommendedName>
        <fullName evidence="4">Glycosyltransferase RgtA/B/C/D-like domain-containing protein</fullName>
    </recommendedName>
</protein>
<feature type="transmembrane region" description="Helical" evidence="1">
    <location>
        <begin position="183"/>
        <end position="202"/>
    </location>
</feature>
<keyword evidence="1" id="KW-1133">Transmembrane helix</keyword>
<evidence type="ECO:0000313" key="3">
    <source>
        <dbReference type="Proteomes" id="UP001527882"/>
    </source>
</evidence>
<feature type="transmembrane region" description="Helical" evidence="1">
    <location>
        <begin position="7"/>
        <end position="34"/>
    </location>
</feature>
<dbReference type="EMBL" id="JAQAGZ010000009">
    <property type="protein sequence ID" value="MCZ8513826.1"/>
    <property type="molecule type" value="Genomic_DNA"/>
</dbReference>
<feature type="transmembrane region" description="Helical" evidence="1">
    <location>
        <begin position="406"/>
        <end position="423"/>
    </location>
</feature>
<keyword evidence="3" id="KW-1185">Reference proteome</keyword>
<feature type="transmembrane region" description="Helical" evidence="1">
    <location>
        <begin position="68"/>
        <end position="91"/>
    </location>
</feature>
<comment type="caution">
    <text evidence="2">The sequence shown here is derived from an EMBL/GenBank/DDBJ whole genome shotgun (WGS) entry which is preliminary data.</text>
</comment>